<evidence type="ECO:0000313" key="7">
    <source>
        <dbReference type="EMBL" id="SVD73553.1"/>
    </source>
</evidence>
<feature type="non-terminal residue" evidence="7">
    <location>
        <position position="268"/>
    </location>
</feature>
<organism evidence="7">
    <name type="scientific">marine metagenome</name>
    <dbReference type="NCBI Taxonomy" id="408172"/>
    <lineage>
        <taxon>unclassified sequences</taxon>
        <taxon>metagenomes</taxon>
        <taxon>ecological metagenomes</taxon>
    </lineage>
</organism>
<reference evidence="7" key="1">
    <citation type="submission" date="2018-05" db="EMBL/GenBank/DDBJ databases">
        <authorList>
            <person name="Lanie J.A."/>
            <person name="Ng W.-L."/>
            <person name="Kazmierczak K.M."/>
            <person name="Andrzejewski T.M."/>
            <person name="Davidsen T.M."/>
            <person name="Wayne K.J."/>
            <person name="Tettelin H."/>
            <person name="Glass J.I."/>
            <person name="Rusch D."/>
            <person name="Podicherti R."/>
            <person name="Tsui H.-C.T."/>
            <person name="Winkler M.E."/>
        </authorList>
    </citation>
    <scope>NUCLEOTIDE SEQUENCE</scope>
</reference>
<evidence type="ECO:0000256" key="2">
    <source>
        <dbReference type="ARBA" id="ARBA00022540"/>
    </source>
</evidence>
<dbReference type="AlphaFoldDB" id="A0A382XRD4"/>
<proteinExistence type="inferred from homology"/>
<dbReference type="Gene3D" id="2.40.30.10">
    <property type="entry name" value="Translation factors"/>
    <property type="match status" value="2"/>
</dbReference>
<dbReference type="Gene3D" id="3.40.50.10050">
    <property type="entry name" value="Translation initiation factor IF- 2, domain 3"/>
    <property type="match status" value="1"/>
</dbReference>
<evidence type="ECO:0000256" key="3">
    <source>
        <dbReference type="ARBA" id="ARBA00022741"/>
    </source>
</evidence>
<dbReference type="InterPro" id="IPR036925">
    <property type="entry name" value="TIF_IF2_dom3_sf"/>
</dbReference>
<evidence type="ECO:0000256" key="4">
    <source>
        <dbReference type="ARBA" id="ARBA00022917"/>
    </source>
</evidence>
<dbReference type="InterPro" id="IPR009000">
    <property type="entry name" value="Transl_B-barrel_sf"/>
</dbReference>
<dbReference type="Pfam" id="PF11987">
    <property type="entry name" value="IF-2"/>
    <property type="match status" value="1"/>
</dbReference>
<feature type="non-terminal residue" evidence="7">
    <location>
        <position position="1"/>
    </location>
</feature>
<protein>
    <recommendedName>
        <fullName evidence="6">Translation initiation factor IF- 2 domain-containing protein</fullName>
    </recommendedName>
</protein>
<sequence>QKIDLAEPSTPVEILGMNGSAFAGDDFVVVETEEKAKEIHDYRIQHNESKQTPLISTKKESAFNDGPIVKELPVIIKSDVHGSSEALKSSIEKINHEEVAPKIILANIGVITETDITLARASNAIVIGFNVRPNKEAKKLAEIHKITIKYFNIIYEVLDYINNSLSGLLSPDVKEEIVGSAQVQAIFKVSKIGKVAGSKVIEGEIINNLKARLIRDGNVLYTGSIGSIFREKNAAKQVVAGLECGITLKDFADYKEKDVIEVYRIVET</sequence>
<keyword evidence="2" id="KW-0396">Initiation factor</keyword>
<accession>A0A382XRD4</accession>
<keyword evidence="4" id="KW-0648">Protein biosynthesis</keyword>
<comment type="similarity">
    <text evidence="1">Belongs to the TRAFAC class translation factor GTPase superfamily. Classic translation factor GTPase family. IF-2 subfamily.</text>
</comment>
<keyword evidence="5" id="KW-0342">GTP-binding</keyword>
<dbReference type="InterPro" id="IPR023115">
    <property type="entry name" value="TIF_IF2_dom3"/>
</dbReference>
<dbReference type="FunFam" id="3.40.50.10050:FF:000001">
    <property type="entry name" value="Translation initiation factor IF-2"/>
    <property type="match status" value="1"/>
</dbReference>
<dbReference type="GO" id="GO:0005525">
    <property type="term" value="F:GTP binding"/>
    <property type="evidence" value="ECO:0007669"/>
    <property type="project" value="UniProtKB-KW"/>
</dbReference>
<dbReference type="InterPro" id="IPR015760">
    <property type="entry name" value="TIF_IF2"/>
</dbReference>
<dbReference type="SUPFAM" id="SSF52156">
    <property type="entry name" value="Initiation factor IF2/eIF5b, domain 3"/>
    <property type="match status" value="1"/>
</dbReference>
<dbReference type="CDD" id="cd03692">
    <property type="entry name" value="mtIF2_IVc"/>
    <property type="match status" value="1"/>
</dbReference>
<feature type="domain" description="Translation initiation factor IF- 2" evidence="6">
    <location>
        <begin position="68"/>
        <end position="161"/>
    </location>
</feature>
<dbReference type="FunFam" id="2.40.30.10:FF:000008">
    <property type="entry name" value="Translation initiation factor IF-2"/>
    <property type="match status" value="1"/>
</dbReference>
<keyword evidence="3" id="KW-0547">Nucleotide-binding</keyword>
<dbReference type="EMBL" id="UINC01169823">
    <property type="protein sequence ID" value="SVD73553.1"/>
    <property type="molecule type" value="Genomic_DNA"/>
</dbReference>
<evidence type="ECO:0000256" key="1">
    <source>
        <dbReference type="ARBA" id="ARBA00007733"/>
    </source>
</evidence>
<evidence type="ECO:0000256" key="5">
    <source>
        <dbReference type="ARBA" id="ARBA00023134"/>
    </source>
</evidence>
<dbReference type="GO" id="GO:0003743">
    <property type="term" value="F:translation initiation factor activity"/>
    <property type="evidence" value="ECO:0007669"/>
    <property type="project" value="UniProtKB-KW"/>
</dbReference>
<gene>
    <name evidence="7" type="ORF">METZ01_LOCUS426407</name>
</gene>
<evidence type="ECO:0000259" key="6">
    <source>
        <dbReference type="Pfam" id="PF11987"/>
    </source>
</evidence>
<dbReference type="SUPFAM" id="SSF50447">
    <property type="entry name" value="Translation proteins"/>
    <property type="match status" value="1"/>
</dbReference>
<dbReference type="GO" id="GO:0005829">
    <property type="term" value="C:cytosol"/>
    <property type="evidence" value="ECO:0007669"/>
    <property type="project" value="TreeGrafter"/>
</dbReference>
<dbReference type="PANTHER" id="PTHR43381">
    <property type="entry name" value="TRANSLATION INITIATION FACTOR IF-2-RELATED"/>
    <property type="match status" value="1"/>
</dbReference>
<dbReference type="PANTHER" id="PTHR43381:SF5">
    <property type="entry name" value="TR-TYPE G DOMAIN-CONTAINING PROTEIN"/>
    <property type="match status" value="1"/>
</dbReference>
<name>A0A382XRD4_9ZZZZ</name>